<evidence type="ECO:0000256" key="5">
    <source>
        <dbReference type="ARBA" id="ARBA00022801"/>
    </source>
</evidence>
<gene>
    <name evidence="10" type="ORF">Tco_0749261</name>
</gene>
<dbReference type="EMBL" id="BQNB010010846">
    <property type="protein sequence ID" value="GJS82720.1"/>
    <property type="molecule type" value="Genomic_DNA"/>
</dbReference>
<dbReference type="InterPro" id="IPR043502">
    <property type="entry name" value="DNA/RNA_pol_sf"/>
</dbReference>
<evidence type="ECO:0000313" key="10">
    <source>
        <dbReference type="EMBL" id="GJS82720.1"/>
    </source>
</evidence>
<proteinExistence type="predicted"/>
<dbReference type="InterPro" id="IPR050951">
    <property type="entry name" value="Retrovirus_Pol_polyprotein"/>
</dbReference>
<evidence type="ECO:0000256" key="1">
    <source>
        <dbReference type="ARBA" id="ARBA00022679"/>
    </source>
</evidence>
<dbReference type="InterPro" id="IPR041373">
    <property type="entry name" value="RT_RNaseH"/>
</dbReference>
<dbReference type="PANTHER" id="PTHR37984:SF5">
    <property type="entry name" value="PROTEIN NYNRIN-LIKE"/>
    <property type="match status" value="1"/>
</dbReference>
<keyword evidence="11" id="KW-1185">Reference proteome</keyword>
<keyword evidence="6" id="KW-0695">RNA-directed DNA polymerase</keyword>
<feature type="domain" description="Integrase zinc-binding" evidence="9">
    <location>
        <begin position="124"/>
        <end position="163"/>
    </location>
</feature>
<dbReference type="Pfam" id="PF17917">
    <property type="entry name" value="RT_RNaseH"/>
    <property type="match status" value="1"/>
</dbReference>
<evidence type="ECO:0000259" key="8">
    <source>
        <dbReference type="Pfam" id="PF17917"/>
    </source>
</evidence>
<evidence type="ECO:0000313" key="11">
    <source>
        <dbReference type="Proteomes" id="UP001151760"/>
    </source>
</evidence>
<dbReference type="Gene3D" id="3.10.20.370">
    <property type="match status" value="1"/>
</dbReference>
<comment type="caution">
    <text evidence="10">The sequence shown here is derived from an EMBL/GenBank/DDBJ whole genome shotgun (WGS) entry which is preliminary data.</text>
</comment>
<protein>
    <submittedName>
        <fullName evidence="10">Nucleotidyltransferase, ribonuclease H</fullName>
    </submittedName>
</protein>
<accession>A0ABQ4Z0R1</accession>
<keyword evidence="5" id="KW-0378">Hydrolase</keyword>
<dbReference type="PANTHER" id="PTHR37984">
    <property type="entry name" value="PROTEIN CBG26694"/>
    <property type="match status" value="1"/>
</dbReference>
<dbReference type="Proteomes" id="UP001151760">
    <property type="component" value="Unassembled WGS sequence"/>
</dbReference>
<organism evidence="10 11">
    <name type="scientific">Tanacetum coccineum</name>
    <dbReference type="NCBI Taxonomy" id="301880"/>
    <lineage>
        <taxon>Eukaryota</taxon>
        <taxon>Viridiplantae</taxon>
        <taxon>Streptophyta</taxon>
        <taxon>Embryophyta</taxon>
        <taxon>Tracheophyta</taxon>
        <taxon>Spermatophyta</taxon>
        <taxon>Magnoliopsida</taxon>
        <taxon>eudicotyledons</taxon>
        <taxon>Gunneridae</taxon>
        <taxon>Pentapetalae</taxon>
        <taxon>asterids</taxon>
        <taxon>campanulids</taxon>
        <taxon>Asterales</taxon>
        <taxon>Asteraceae</taxon>
        <taxon>Asteroideae</taxon>
        <taxon>Anthemideae</taxon>
        <taxon>Anthemidinae</taxon>
        <taxon>Tanacetum</taxon>
    </lineage>
</organism>
<keyword evidence="3" id="KW-0540">Nuclease</keyword>
<feature type="domain" description="Reverse transcriptase RNase H-like" evidence="8">
    <location>
        <begin position="10"/>
        <end position="101"/>
    </location>
</feature>
<evidence type="ECO:0000256" key="6">
    <source>
        <dbReference type="ARBA" id="ARBA00022918"/>
    </source>
</evidence>
<name>A0ABQ4Z0R1_9ASTR</name>
<keyword evidence="4" id="KW-0255">Endonuclease</keyword>
<feature type="region of interest" description="Disordered" evidence="7">
    <location>
        <begin position="264"/>
        <end position="284"/>
    </location>
</feature>
<reference evidence="10" key="1">
    <citation type="journal article" date="2022" name="Int. J. Mol. Sci.">
        <title>Draft Genome of Tanacetum Coccineum: Genomic Comparison of Closely Related Tanacetum-Family Plants.</title>
        <authorList>
            <person name="Yamashiro T."/>
            <person name="Shiraishi A."/>
            <person name="Nakayama K."/>
            <person name="Satake H."/>
        </authorList>
    </citation>
    <scope>NUCLEOTIDE SEQUENCE</scope>
</reference>
<keyword evidence="1" id="KW-0808">Transferase</keyword>
<evidence type="ECO:0000256" key="2">
    <source>
        <dbReference type="ARBA" id="ARBA00022695"/>
    </source>
</evidence>
<dbReference type="CDD" id="cd09274">
    <property type="entry name" value="RNase_HI_RT_Ty3"/>
    <property type="match status" value="1"/>
</dbReference>
<evidence type="ECO:0000259" key="9">
    <source>
        <dbReference type="Pfam" id="PF17921"/>
    </source>
</evidence>
<evidence type="ECO:0000256" key="3">
    <source>
        <dbReference type="ARBA" id="ARBA00022722"/>
    </source>
</evidence>
<reference evidence="10" key="2">
    <citation type="submission" date="2022-01" db="EMBL/GenBank/DDBJ databases">
        <authorList>
            <person name="Yamashiro T."/>
            <person name="Shiraishi A."/>
            <person name="Satake H."/>
            <person name="Nakayama K."/>
        </authorList>
    </citation>
    <scope>NUCLEOTIDE SEQUENCE</scope>
</reference>
<dbReference type="InterPro" id="IPR041588">
    <property type="entry name" value="Integrase_H2C2"/>
</dbReference>
<feature type="compositionally biased region" description="Polar residues" evidence="7">
    <location>
        <begin position="268"/>
        <end position="282"/>
    </location>
</feature>
<dbReference type="SUPFAM" id="SSF56672">
    <property type="entry name" value="DNA/RNA polymerases"/>
    <property type="match status" value="1"/>
</dbReference>
<dbReference type="Gene3D" id="1.10.340.70">
    <property type="match status" value="1"/>
</dbReference>
<dbReference type="Pfam" id="PF17921">
    <property type="entry name" value="Integrase_H2C2"/>
    <property type="match status" value="1"/>
</dbReference>
<sequence>MEEPVLRLPDVTMPFELHTDASDFSIGGVLMQYRHPIAFESQKLNETERKYTVQEKEMTAVVHCLRILIHYLLGSRFMIKTDNIATSYFQTQKKLNWGRLMCQEDHSFSERREDTEILAQGRHAGHPGIKRTLALVMGTNYWPRIEDDVETFVRTWLICQQDKIEQKKSGGFLEPLPNPKGPWESVSMDFITCLPKSEGSGSIIVVILVEEIEVGVEVDLLMEGGGGEGGNAVAGPPRKEAGADKLYTAKSEDTIQEVAKKEFVEPPSDSNELFQSDSNEVPWSNERPLKNKELNVIIGAWFTLWRD</sequence>
<keyword evidence="2" id="KW-0548">Nucleotidyltransferase</keyword>
<evidence type="ECO:0000256" key="4">
    <source>
        <dbReference type="ARBA" id="ARBA00022759"/>
    </source>
</evidence>
<evidence type="ECO:0000256" key="7">
    <source>
        <dbReference type="SAM" id="MobiDB-lite"/>
    </source>
</evidence>